<dbReference type="InterPro" id="IPR013656">
    <property type="entry name" value="PAS_4"/>
</dbReference>
<keyword evidence="7" id="KW-0902">Two-component regulatory system</keyword>
<dbReference type="Pfam" id="PF01590">
    <property type="entry name" value="GAF"/>
    <property type="match status" value="1"/>
</dbReference>
<evidence type="ECO:0000259" key="11">
    <source>
        <dbReference type="PROSITE" id="PS50113"/>
    </source>
</evidence>
<dbReference type="InterPro" id="IPR035965">
    <property type="entry name" value="PAS-like_dom_sf"/>
</dbReference>
<dbReference type="Gene3D" id="3.30.450.20">
    <property type="entry name" value="PAS domain"/>
    <property type="match status" value="2"/>
</dbReference>
<dbReference type="Pfam" id="PF00512">
    <property type="entry name" value="HisKA"/>
    <property type="match status" value="1"/>
</dbReference>
<dbReference type="InterPro" id="IPR003018">
    <property type="entry name" value="GAF"/>
</dbReference>
<gene>
    <name evidence="12" type="ORF">NIES2119_16210</name>
</gene>
<dbReference type="InterPro" id="IPR016132">
    <property type="entry name" value="Phyto_chromo_attachment"/>
</dbReference>
<dbReference type="OrthoDB" id="453200at2"/>
<dbReference type="InterPro" id="IPR052162">
    <property type="entry name" value="Sensor_kinase/Photoreceptor"/>
</dbReference>
<dbReference type="InterPro" id="IPR029016">
    <property type="entry name" value="GAF-like_dom_sf"/>
</dbReference>
<dbReference type="SMART" id="SM00065">
    <property type="entry name" value="GAF"/>
    <property type="match status" value="1"/>
</dbReference>
<dbReference type="PANTHER" id="PTHR43304">
    <property type="entry name" value="PHYTOCHROME-LIKE PROTEIN CPH1"/>
    <property type="match status" value="1"/>
</dbReference>
<dbReference type="Pfam" id="PF08448">
    <property type="entry name" value="PAS_4"/>
    <property type="match status" value="1"/>
</dbReference>
<reference evidence="12 13" key="1">
    <citation type="submission" date="2016-11" db="EMBL/GenBank/DDBJ databases">
        <title>Draft Genome Sequences of Nine Cyanobacterial Strains from Diverse Habitats.</title>
        <authorList>
            <person name="Zhu T."/>
            <person name="Hou S."/>
            <person name="Lu X."/>
            <person name="Hess W.R."/>
        </authorList>
    </citation>
    <scope>NUCLEOTIDE SEQUENCE [LARGE SCALE GENOMIC DNA]</scope>
    <source>
        <strain evidence="12 13">IAM M-71</strain>
    </source>
</reference>
<comment type="caution">
    <text evidence="12">The sequence shown here is derived from an EMBL/GenBank/DDBJ whole genome shotgun (WGS) entry which is preliminary data.</text>
</comment>
<evidence type="ECO:0000259" key="9">
    <source>
        <dbReference type="PROSITE" id="PS50109"/>
    </source>
</evidence>
<evidence type="ECO:0000256" key="3">
    <source>
        <dbReference type="ARBA" id="ARBA00012438"/>
    </source>
</evidence>
<evidence type="ECO:0000256" key="4">
    <source>
        <dbReference type="ARBA" id="ARBA00022553"/>
    </source>
</evidence>
<evidence type="ECO:0000256" key="5">
    <source>
        <dbReference type="ARBA" id="ARBA00022679"/>
    </source>
</evidence>
<dbReference type="SMART" id="SM00388">
    <property type="entry name" value="HisKA"/>
    <property type="match status" value="1"/>
</dbReference>
<feature type="domain" description="Phytochrome chromophore attachment site" evidence="8">
    <location>
        <begin position="32"/>
        <end position="178"/>
    </location>
</feature>
<dbReference type="InterPro" id="IPR003661">
    <property type="entry name" value="HisK_dim/P_dom"/>
</dbReference>
<evidence type="ECO:0000313" key="12">
    <source>
        <dbReference type="EMBL" id="OKH36574.1"/>
    </source>
</evidence>
<dbReference type="InterPro" id="IPR003594">
    <property type="entry name" value="HATPase_dom"/>
</dbReference>
<dbReference type="SMART" id="SM00086">
    <property type="entry name" value="PAC"/>
    <property type="match status" value="2"/>
</dbReference>
<dbReference type="SUPFAM" id="SSF47384">
    <property type="entry name" value="Homodimeric domain of signal transducing histidine kinase"/>
    <property type="match status" value="1"/>
</dbReference>
<dbReference type="PROSITE" id="PS50113">
    <property type="entry name" value="PAC"/>
    <property type="match status" value="2"/>
</dbReference>
<proteinExistence type="inferred from homology"/>
<dbReference type="InterPro" id="IPR013655">
    <property type="entry name" value="PAS_fold_3"/>
</dbReference>
<evidence type="ECO:0000259" key="10">
    <source>
        <dbReference type="PROSITE" id="PS50112"/>
    </source>
</evidence>
<accession>A0A1U7IHP9</accession>
<dbReference type="PROSITE" id="PS50109">
    <property type="entry name" value="HIS_KIN"/>
    <property type="match status" value="1"/>
</dbReference>
<dbReference type="NCBIfam" id="TIGR00229">
    <property type="entry name" value="sensory_box"/>
    <property type="match status" value="2"/>
</dbReference>
<dbReference type="SUPFAM" id="SSF55781">
    <property type="entry name" value="GAF domain-like"/>
    <property type="match status" value="1"/>
</dbReference>
<comment type="catalytic activity">
    <reaction evidence="1">
        <text>ATP + protein L-histidine = ADP + protein N-phospho-L-histidine.</text>
        <dbReference type="EC" id="2.7.13.3"/>
    </reaction>
</comment>
<dbReference type="InterPro" id="IPR000014">
    <property type="entry name" value="PAS"/>
</dbReference>
<sequence>MFKLPSIEIAIALEQSLEKLNEIVLRFHQSNNLEALLNYGVGVIQELLESDRTLIYQFLPTGDGVIIAESVKEGWQPIIGQLIYDPCFENHWAQQYHQGQVREISDVANSDLAPCHIEFLTQIQVKAYLVVPIIVRNLSNSQGGKEAELWGLLIVQQCSAPRIWQSLEVQVIKQLSLQLEIAIAHFKAQNQWQTNLQKLRQSNIQQEQLQASLQQEQERWQLAIQGSNDGIWDWNILSDELFLSPRWKEMLGYQDDEIENNVAVWESHLHPEDLNQVKQAIQDHLIHKNAFFAIEQRMRCKDGSYKWILARAQAVWDETGRAVRMVGFHTDISDRKQAELALQEQEETLRLLIKYAPANIAMFDRNMNYLMITQRGVDACQIGSIESVLGRSHYEILPFATQWRDIHQRCLAGAIEKSDESLLIREDGTQYWTKWEIHPWYKPNQVIGGIILFIEDITADKQAEEELQRSVAELKRLHQLKDDFLSTVSHELRTPMANIRMAIQILEIQLKNLGLLTEESNLINRSLAILDTESQREIKLINDLLNLTMLDAETELMNLTLIDLSFWVPHIAEPFIKQSQQHQQRLSIEISPDLPTIRIDLSYLERIVTELLNNAIKYTPAGEEINLLVETNSESIDIVVRNSGVEIAAVERDRIFDKFYRIPNHDPWKYGGTGLGLTLVKKMVNCLGGTISVNSTSQPSMTTFIVRLPIS</sequence>
<dbReference type="SUPFAM" id="SSF55785">
    <property type="entry name" value="PYP-like sensor domain (PAS domain)"/>
    <property type="match status" value="2"/>
</dbReference>
<dbReference type="Gene3D" id="1.10.287.130">
    <property type="match status" value="1"/>
</dbReference>
<feature type="domain" description="PAC" evidence="11">
    <location>
        <begin position="292"/>
        <end position="344"/>
    </location>
</feature>
<dbReference type="Gene3D" id="3.30.450.40">
    <property type="match status" value="2"/>
</dbReference>
<name>A0A1U7IHP9_9CYAN</name>
<dbReference type="InterPro" id="IPR036097">
    <property type="entry name" value="HisK_dim/P_sf"/>
</dbReference>
<dbReference type="SUPFAM" id="SSF55874">
    <property type="entry name" value="ATPase domain of HSP90 chaperone/DNA topoisomerase II/histidine kinase"/>
    <property type="match status" value="1"/>
</dbReference>
<dbReference type="EMBL" id="MRCE01000015">
    <property type="protein sequence ID" value="OKH36574.1"/>
    <property type="molecule type" value="Genomic_DNA"/>
</dbReference>
<dbReference type="InterPro" id="IPR004358">
    <property type="entry name" value="Sig_transdc_His_kin-like_C"/>
</dbReference>
<dbReference type="SMART" id="SM00387">
    <property type="entry name" value="HATPase_c"/>
    <property type="match status" value="1"/>
</dbReference>
<dbReference type="GO" id="GO:0000155">
    <property type="term" value="F:phosphorelay sensor kinase activity"/>
    <property type="evidence" value="ECO:0007669"/>
    <property type="project" value="InterPro"/>
</dbReference>
<dbReference type="InterPro" id="IPR005467">
    <property type="entry name" value="His_kinase_dom"/>
</dbReference>
<dbReference type="CDD" id="cd00082">
    <property type="entry name" value="HisKA"/>
    <property type="match status" value="1"/>
</dbReference>
<protein>
    <recommendedName>
        <fullName evidence="3">histidine kinase</fullName>
        <ecNumber evidence="3">2.7.13.3</ecNumber>
    </recommendedName>
</protein>
<feature type="domain" description="PAC" evidence="11">
    <location>
        <begin position="417"/>
        <end position="469"/>
    </location>
</feature>
<feature type="domain" description="PAS" evidence="10">
    <location>
        <begin position="216"/>
        <end position="288"/>
    </location>
</feature>
<dbReference type="EC" id="2.7.13.3" evidence="3"/>
<comment type="similarity">
    <text evidence="2">In the N-terminal section; belongs to the phytochrome family.</text>
</comment>
<keyword evidence="4" id="KW-0597">Phosphoprotein</keyword>
<keyword evidence="5" id="KW-0808">Transferase</keyword>
<dbReference type="PROSITE" id="PS50112">
    <property type="entry name" value="PAS"/>
    <property type="match status" value="1"/>
</dbReference>
<dbReference type="AlphaFoldDB" id="A0A1U7IHP9"/>
<dbReference type="Proteomes" id="UP000185860">
    <property type="component" value="Unassembled WGS sequence"/>
</dbReference>
<dbReference type="STRING" id="454136.NIES2119_16210"/>
<dbReference type="RefSeq" id="WP_073594539.1">
    <property type="nucleotide sequence ID" value="NZ_MRCE01000015.1"/>
</dbReference>
<dbReference type="PROSITE" id="PS50046">
    <property type="entry name" value="PHYTOCHROME_2"/>
    <property type="match status" value="1"/>
</dbReference>
<dbReference type="Gene3D" id="3.30.565.10">
    <property type="entry name" value="Histidine kinase-like ATPase, C-terminal domain"/>
    <property type="match status" value="1"/>
</dbReference>
<evidence type="ECO:0000256" key="7">
    <source>
        <dbReference type="ARBA" id="ARBA00023012"/>
    </source>
</evidence>
<dbReference type="SMART" id="SM00091">
    <property type="entry name" value="PAS"/>
    <property type="match status" value="2"/>
</dbReference>
<organism evidence="12 13">
    <name type="scientific">[Phormidium ambiguum] IAM M-71</name>
    <dbReference type="NCBI Taxonomy" id="454136"/>
    <lineage>
        <taxon>Bacteria</taxon>
        <taxon>Bacillati</taxon>
        <taxon>Cyanobacteriota</taxon>
        <taxon>Cyanophyceae</taxon>
        <taxon>Oscillatoriophycideae</taxon>
        <taxon>Aerosakkonematales</taxon>
        <taxon>Aerosakkonemataceae</taxon>
        <taxon>Floridanema</taxon>
    </lineage>
</organism>
<dbReference type="InterPro" id="IPR036890">
    <property type="entry name" value="HATPase_C_sf"/>
</dbReference>
<dbReference type="InterPro" id="IPR000700">
    <property type="entry name" value="PAS-assoc_C"/>
</dbReference>
<evidence type="ECO:0000256" key="2">
    <source>
        <dbReference type="ARBA" id="ARBA00006402"/>
    </source>
</evidence>
<dbReference type="Pfam" id="PF08447">
    <property type="entry name" value="PAS_3"/>
    <property type="match status" value="1"/>
</dbReference>
<dbReference type="InterPro" id="IPR001610">
    <property type="entry name" value="PAC"/>
</dbReference>
<dbReference type="PANTHER" id="PTHR43304:SF1">
    <property type="entry name" value="PAC DOMAIN-CONTAINING PROTEIN"/>
    <property type="match status" value="1"/>
</dbReference>
<evidence type="ECO:0000313" key="13">
    <source>
        <dbReference type="Proteomes" id="UP000185860"/>
    </source>
</evidence>
<evidence type="ECO:0000256" key="6">
    <source>
        <dbReference type="ARBA" id="ARBA00022777"/>
    </source>
</evidence>
<evidence type="ECO:0000256" key="1">
    <source>
        <dbReference type="ARBA" id="ARBA00000085"/>
    </source>
</evidence>
<evidence type="ECO:0000259" key="8">
    <source>
        <dbReference type="PROSITE" id="PS50046"/>
    </source>
</evidence>
<feature type="domain" description="Histidine kinase" evidence="9">
    <location>
        <begin position="487"/>
        <end position="711"/>
    </location>
</feature>
<dbReference type="CDD" id="cd00130">
    <property type="entry name" value="PAS"/>
    <property type="match status" value="2"/>
</dbReference>
<dbReference type="PRINTS" id="PR00344">
    <property type="entry name" value="BCTRLSENSOR"/>
</dbReference>
<keyword evidence="6" id="KW-0418">Kinase</keyword>
<dbReference type="Pfam" id="PF02518">
    <property type="entry name" value="HATPase_c"/>
    <property type="match status" value="1"/>
</dbReference>